<dbReference type="PANTHER" id="PTHR12560">
    <property type="entry name" value="LONGEVITY ASSURANCE FACTOR 1 LAG1"/>
    <property type="match status" value="1"/>
</dbReference>
<keyword evidence="6 7" id="KW-0472">Membrane</keyword>
<keyword evidence="11" id="KW-1185">Reference proteome</keyword>
<accession>A0A7M7KJ87</accession>
<feature type="domain" description="TLC" evidence="9">
    <location>
        <begin position="147"/>
        <end position="348"/>
    </location>
</feature>
<dbReference type="GO" id="GO:0016020">
    <property type="term" value="C:membrane"/>
    <property type="evidence" value="ECO:0007669"/>
    <property type="project" value="UniProtKB-SubCell"/>
</dbReference>
<feature type="transmembrane region" description="Helical" evidence="8">
    <location>
        <begin position="276"/>
        <end position="296"/>
    </location>
</feature>
<dbReference type="InParanoid" id="A0A7M7KJ87"/>
<evidence type="ECO:0000259" key="9">
    <source>
        <dbReference type="PROSITE" id="PS50922"/>
    </source>
</evidence>
<evidence type="ECO:0000256" key="2">
    <source>
        <dbReference type="ARBA" id="ARBA00004760"/>
    </source>
</evidence>
<dbReference type="AlphaFoldDB" id="A0A7M7KJ87"/>
<evidence type="ECO:0000256" key="5">
    <source>
        <dbReference type="ARBA" id="ARBA00022989"/>
    </source>
</evidence>
<dbReference type="EnsemblMetazoa" id="XM_022810964">
    <property type="protein sequence ID" value="XP_022666699"/>
    <property type="gene ID" value="LOC111252683"/>
</dbReference>
<dbReference type="Pfam" id="PF03798">
    <property type="entry name" value="TRAM_LAG1_CLN8"/>
    <property type="match status" value="1"/>
</dbReference>
<dbReference type="GO" id="GO:0046513">
    <property type="term" value="P:ceramide biosynthetic process"/>
    <property type="evidence" value="ECO:0007669"/>
    <property type="project" value="InterPro"/>
</dbReference>
<dbReference type="KEGG" id="vde:111252683"/>
<dbReference type="InterPro" id="IPR006634">
    <property type="entry name" value="TLC-dom"/>
</dbReference>
<evidence type="ECO:0000256" key="4">
    <source>
        <dbReference type="ARBA" id="ARBA00022692"/>
    </source>
</evidence>
<dbReference type="OMA" id="ESMWKFA"/>
<reference evidence="10" key="1">
    <citation type="submission" date="2021-01" db="UniProtKB">
        <authorList>
            <consortium name="EnsemblMetazoa"/>
        </authorList>
    </citation>
    <scope>IDENTIFICATION</scope>
</reference>
<dbReference type="PANTHER" id="PTHR12560:SF0">
    <property type="entry name" value="LD18904P"/>
    <property type="match status" value="1"/>
</dbReference>
<sequence>METVIREKLLAFSQWFWNEDVWLPPGTTWAHIKDTSKVNYAQIEQLYHAFYVALILFIIRIVVEKNVFKPIGRWFGLRPRPQRPIIKNEKDVLLEKAFRSAQGIKGAQHKPPADILAQVVPLIGLAEREVERWWRQRARADKPTSLDKFSESGWRCTYYAAAFAYGCWCLSDKPWLWDTMYCWYDFPHHDMTNDVWWYYMIELGFYISLTFSQFLDVKRKDFWQMFVHHIVTIMLMAFSWTCNLTRIGTLVMLLHDFADVPLEAAKMAKYVKKQRVADLLFVVFTLSWIVSRLGLYPYRVIYSTAYQATFVIEMFAAYYIFNSLLLALQVLHIIWTVFIVKIVIQALTSPGVSTIKDLRSEDESSTSDEKED</sequence>
<dbReference type="OrthoDB" id="537032at2759"/>
<feature type="transmembrane region" description="Helical" evidence="8">
    <location>
        <begin position="316"/>
        <end position="340"/>
    </location>
</feature>
<evidence type="ECO:0000313" key="10">
    <source>
        <dbReference type="EnsemblMetazoa" id="XP_022666699"/>
    </source>
</evidence>
<feature type="transmembrane region" description="Helical" evidence="8">
    <location>
        <begin position="222"/>
        <end position="241"/>
    </location>
</feature>
<dbReference type="GeneID" id="111252683"/>
<dbReference type="UniPathway" id="UPA00222"/>
<evidence type="ECO:0000256" key="3">
    <source>
        <dbReference type="ARBA" id="ARBA00004991"/>
    </source>
</evidence>
<dbReference type="FunCoup" id="A0A7M7KJ87">
    <property type="interactions" value="2337"/>
</dbReference>
<dbReference type="RefSeq" id="XP_022666699.1">
    <property type="nucleotide sequence ID" value="XM_022810964.1"/>
</dbReference>
<evidence type="ECO:0000256" key="8">
    <source>
        <dbReference type="SAM" id="Phobius"/>
    </source>
</evidence>
<comment type="pathway">
    <text evidence="3">Sphingolipid metabolism.</text>
</comment>
<feature type="transmembrane region" description="Helical" evidence="8">
    <location>
        <begin position="196"/>
        <end position="215"/>
    </location>
</feature>
<name>A0A7M7KJ87_VARDE</name>
<keyword evidence="4 7" id="KW-0812">Transmembrane</keyword>
<evidence type="ECO:0000256" key="7">
    <source>
        <dbReference type="PROSITE-ProRule" id="PRU00205"/>
    </source>
</evidence>
<dbReference type="PIRSF" id="PIRSF005225">
    <property type="entry name" value="LAG1_LAC1"/>
    <property type="match status" value="1"/>
</dbReference>
<dbReference type="SMART" id="SM00724">
    <property type="entry name" value="TLC"/>
    <property type="match status" value="1"/>
</dbReference>
<keyword evidence="5 8" id="KW-1133">Transmembrane helix</keyword>
<feature type="transmembrane region" description="Helical" evidence="8">
    <location>
        <begin position="46"/>
        <end position="63"/>
    </location>
</feature>
<evidence type="ECO:0000313" key="11">
    <source>
        <dbReference type="Proteomes" id="UP000594260"/>
    </source>
</evidence>
<evidence type="ECO:0000256" key="1">
    <source>
        <dbReference type="ARBA" id="ARBA00004141"/>
    </source>
</evidence>
<dbReference type="PROSITE" id="PS50922">
    <property type="entry name" value="TLC"/>
    <property type="match status" value="1"/>
</dbReference>
<proteinExistence type="predicted"/>
<dbReference type="Proteomes" id="UP000594260">
    <property type="component" value="Unplaced"/>
</dbReference>
<evidence type="ECO:0000256" key="6">
    <source>
        <dbReference type="ARBA" id="ARBA00023136"/>
    </source>
</evidence>
<comment type="subcellular location">
    <subcellularLocation>
        <location evidence="1">Membrane</location>
        <topology evidence="1">Multi-pass membrane protein</topology>
    </subcellularLocation>
</comment>
<organism evidence="10 11">
    <name type="scientific">Varroa destructor</name>
    <name type="common">Honeybee mite</name>
    <dbReference type="NCBI Taxonomy" id="109461"/>
    <lineage>
        <taxon>Eukaryota</taxon>
        <taxon>Metazoa</taxon>
        <taxon>Ecdysozoa</taxon>
        <taxon>Arthropoda</taxon>
        <taxon>Chelicerata</taxon>
        <taxon>Arachnida</taxon>
        <taxon>Acari</taxon>
        <taxon>Parasitiformes</taxon>
        <taxon>Mesostigmata</taxon>
        <taxon>Gamasina</taxon>
        <taxon>Dermanyssoidea</taxon>
        <taxon>Varroidae</taxon>
        <taxon>Varroa</taxon>
    </lineage>
</organism>
<protein>
    <recommendedName>
        <fullName evidence="9">TLC domain-containing protein</fullName>
    </recommendedName>
</protein>
<dbReference type="GO" id="GO:0050291">
    <property type="term" value="F:sphingosine N-acyltransferase activity"/>
    <property type="evidence" value="ECO:0007669"/>
    <property type="project" value="InterPro"/>
</dbReference>
<comment type="pathway">
    <text evidence="2">Lipid metabolism; sphingolipid metabolism.</text>
</comment>
<dbReference type="InterPro" id="IPR016439">
    <property type="entry name" value="Lag1/Lac1-like"/>
</dbReference>